<name>A0AC61NND5_9BACT</name>
<accession>A0AC61NND5</accession>
<dbReference type="Proteomes" id="UP000826212">
    <property type="component" value="Chromosome"/>
</dbReference>
<gene>
    <name evidence="1" type="ORF">K4L44_01940</name>
</gene>
<proteinExistence type="predicted"/>
<evidence type="ECO:0000313" key="2">
    <source>
        <dbReference type="Proteomes" id="UP000826212"/>
    </source>
</evidence>
<protein>
    <submittedName>
        <fullName evidence="1">Uncharacterized protein</fullName>
    </submittedName>
</protein>
<evidence type="ECO:0000313" key="1">
    <source>
        <dbReference type="EMBL" id="QZE14657.1"/>
    </source>
</evidence>
<keyword evidence="2" id="KW-1185">Reference proteome</keyword>
<sequence>MMDNKKFKTQFWIIVAGAIVLLMFKVSIFKTTQVETKFQLEKITEDINKRSPTTIDEGLRLDSANISWDTLHYYLTFPFLKSDHIFKGKRKHRIQQNAIRFLKQNANMKYFRESKTPLVYHYYDMHQKQMFSIGIQYDRKDKVKELF</sequence>
<organism evidence="1 2">
    <name type="scientific">Halosquirtibacter laminarini</name>
    <dbReference type="NCBI Taxonomy" id="3374600"/>
    <lineage>
        <taxon>Bacteria</taxon>
        <taxon>Pseudomonadati</taxon>
        <taxon>Bacteroidota</taxon>
        <taxon>Bacteroidia</taxon>
        <taxon>Marinilabiliales</taxon>
        <taxon>Prolixibacteraceae</taxon>
        <taxon>Halosquirtibacter</taxon>
    </lineage>
</organism>
<dbReference type="EMBL" id="CP081303">
    <property type="protein sequence ID" value="QZE14657.1"/>
    <property type="molecule type" value="Genomic_DNA"/>
</dbReference>
<reference evidence="1" key="1">
    <citation type="submission" date="2021-08" db="EMBL/GenBank/DDBJ databases">
        <title>Novel anaerobic bacterium isolated from sea squirt in East Sea, Republic of Korea.</title>
        <authorList>
            <person name="Nguyen T.H."/>
            <person name="Li Z."/>
            <person name="Lee Y.-J."/>
            <person name="Ko J."/>
            <person name="Kim S.-G."/>
        </authorList>
    </citation>
    <scope>NUCLEOTIDE SEQUENCE</scope>
    <source>
        <strain evidence="1">KCTC 25031</strain>
    </source>
</reference>